<dbReference type="AlphaFoldDB" id="Q5GZB1"/>
<name>Q5GZB1_XANOR</name>
<dbReference type="Gene3D" id="3.20.20.70">
    <property type="entry name" value="Aldolase class I"/>
    <property type="match status" value="1"/>
</dbReference>
<dbReference type="InterPro" id="IPR013785">
    <property type="entry name" value="Aldolase_TIM"/>
</dbReference>
<dbReference type="PANTHER" id="PTHR30538">
    <property type="entry name" value="LYSINE 2,3-AMINOMUTASE-RELATED"/>
    <property type="match status" value="1"/>
</dbReference>
<keyword evidence="1" id="KW-0411">Iron-sulfur</keyword>
<feature type="region of interest" description="Disordered" evidence="2">
    <location>
        <begin position="162"/>
        <end position="237"/>
    </location>
</feature>
<keyword evidence="4" id="KW-1185">Reference proteome</keyword>
<dbReference type="PANTHER" id="PTHR30538:SF1">
    <property type="entry name" value="L-LYSINE 2,3-AMINOMUTASE"/>
    <property type="match status" value="1"/>
</dbReference>
<accession>Q5GZB1</accession>
<protein>
    <recommendedName>
        <fullName evidence="5">Lysine 2,3-aminomutase</fullName>
    </recommendedName>
</protein>
<reference evidence="3 4" key="1">
    <citation type="journal article" date="2005" name="Nucleic Acids Res.">
        <title>The genome sequence of Xanthomonas oryzae pathovar oryzae KACC10331, the bacterial blight pathogen of rice.</title>
        <authorList>
            <person name="Lee B.M."/>
            <person name="Park Y.J."/>
            <person name="Park D.S."/>
            <person name="Kang H.W."/>
            <person name="Kim J.G."/>
            <person name="Song E.S."/>
            <person name="Park I.C."/>
            <person name="Yoon U.H."/>
            <person name="Hahn J.H."/>
            <person name="Koo B.S."/>
            <person name="Lee G.B."/>
            <person name="Kim H."/>
            <person name="Park H.S."/>
            <person name="Yoon K.O."/>
            <person name="Kim J.H."/>
            <person name="Jung C.H."/>
            <person name="Koh N.H."/>
            <person name="Seo J.S."/>
            <person name="Go S.J."/>
        </authorList>
    </citation>
    <scope>NUCLEOTIDE SEQUENCE [LARGE SCALE GENOMIC DNA]</scope>
    <source>
        <strain evidence="4">KACC10331 / KXO85</strain>
    </source>
</reference>
<organism evidence="3 4">
    <name type="scientific">Xanthomonas oryzae pv. oryzae (strain KACC10331 / KXO85)</name>
    <dbReference type="NCBI Taxonomy" id="291331"/>
    <lineage>
        <taxon>Bacteria</taxon>
        <taxon>Pseudomonadati</taxon>
        <taxon>Pseudomonadota</taxon>
        <taxon>Gammaproteobacteria</taxon>
        <taxon>Lysobacterales</taxon>
        <taxon>Lysobacteraceae</taxon>
        <taxon>Xanthomonas</taxon>
    </lineage>
</organism>
<feature type="region of interest" description="Disordered" evidence="2">
    <location>
        <begin position="1"/>
        <end position="21"/>
    </location>
</feature>
<feature type="compositionally biased region" description="Pro residues" evidence="2">
    <location>
        <begin position="195"/>
        <end position="204"/>
    </location>
</feature>
<feature type="compositionally biased region" description="Basic residues" evidence="2">
    <location>
        <begin position="162"/>
        <end position="174"/>
    </location>
</feature>
<dbReference type="InterPro" id="IPR003739">
    <property type="entry name" value="Lys_aminomutase/Glu_NH3_mut"/>
</dbReference>
<gene>
    <name evidence="3" type="ordered locus">XOO2706</name>
</gene>
<evidence type="ECO:0008006" key="5">
    <source>
        <dbReference type="Google" id="ProtNLM"/>
    </source>
</evidence>
<evidence type="ECO:0000313" key="3">
    <source>
        <dbReference type="EMBL" id="AAW75960.1"/>
    </source>
</evidence>
<keyword evidence="1" id="KW-0004">4Fe-4S</keyword>
<dbReference type="STRING" id="291331.XOO2706"/>
<dbReference type="EMBL" id="AE013598">
    <property type="protein sequence ID" value="AAW75960.1"/>
    <property type="molecule type" value="Genomic_DNA"/>
</dbReference>
<dbReference type="KEGG" id="xoo:XOO2706"/>
<proteinExistence type="predicted"/>
<sequence length="237" mass="25483">MITAAPRALQPSPPPALQPSRWQQQWRDAVRDPRVLLELLGLDAQAAAISDAAAAQFPLRVPRAFVARMRHGDLHDPLLRQVLPLDAEMQPVPGFGLDAVGDAAAKTAAGVIQKYRGRALLIATGSCAVHCRYCFRRHFPYAEETAARDGWREAVAAIAAAPRHRRSAALRRRPALAGHAQAGRTYRRTGSDPAPQTPAHPQPPADRIARARGRTTAGLAAQPAVASGVRAACQPRQ</sequence>
<dbReference type="Proteomes" id="UP000006735">
    <property type="component" value="Chromosome"/>
</dbReference>
<evidence type="ECO:0000256" key="2">
    <source>
        <dbReference type="SAM" id="MobiDB-lite"/>
    </source>
</evidence>
<dbReference type="HOGENOM" id="CLU_1170292_0_0_6"/>
<feature type="compositionally biased region" description="Low complexity" evidence="2">
    <location>
        <begin position="1"/>
        <end position="10"/>
    </location>
</feature>
<keyword evidence="1" id="KW-0408">Iron</keyword>
<evidence type="ECO:0000313" key="4">
    <source>
        <dbReference type="Proteomes" id="UP000006735"/>
    </source>
</evidence>
<dbReference type="GO" id="GO:0051539">
    <property type="term" value="F:4 iron, 4 sulfur cluster binding"/>
    <property type="evidence" value="ECO:0007669"/>
    <property type="project" value="UniProtKB-KW"/>
</dbReference>
<evidence type="ECO:0000256" key="1">
    <source>
        <dbReference type="ARBA" id="ARBA00022485"/>
    </source>
</evidence>
<keyword evidence="1" id="KW-0479">Metal-binding</keyword>